<dbReference type="GO" id="GO:0005737">
    <property type="term" value="C:cytoplasm"/>
    <property type="evidence" value="ECO:0007669"/>
    <property type="project" value="TreeGrafter"/>
</dbReference>
<dbReference type="PIRSF" id="PIRSF001563">
    <property type="entry name" value="Folylpolyglu_synth"/>
    <property type="match status" value="1"/>
</dbReference>
<dbReference type="Gene3D" id="3.90.190.20">
    <property type="entry name" value="Mur ligase, C-terminal domain"/>
    <property type="match status" value="1"/>
</dbReference>
<dbReference type="EC" id="6.3.2.17" evidence="2"/>
<dbReference type="PROSITE" id="PS01012">
    <property type="entry name" value="FOLYLPOLYGLU_SYNT_2"/>
    <property type="match status" value="1"/>
</dbReference>
<feature type="domain" description="Mur ligase central" evidence="12">
    <location>
        <begin position="144"/>
        <end position="294"/>
    </location>
</feature>
<dbReference type="InterPro" id="IPR018109">
    <property type="entry name" value="Folylpolyglutamate_synth_CS"/>
</dbReference>
<dbReference type="RefSeq" id="WP_091687097.1">
    <property type="nucleotide sequence ID" value="NZ_BAABFM010000069.1"/>
</dbReference>
<name>A0A1I5GH70_9FIRM</name>
<reference evidence="13 14" key="1">
    <citation type="submission" date="2016-10" db="EMBL/GenBank/DDBJ databases">
        <authorList>
            <person name="de Groot N.N."/>
        </authorList>
    </citation>
    <scope>NUCLEOTIDE SEQUENCE [LARGE SCALE GENOMIC DNA]</scope>
    <source>
        <strain evidence="13 14">DSM 1283</strain>
    </source>
</reference>
<dbReference type="PANTHER" id="PTHR11136">
    <property type="entry name" value="FOLYLPOLYGLUTAMATE SYNTHASE-RELATED"/>
    <property type="match status" value="1"/>
</dbReference>
<dbReference type="GO" id="GO:0046872">
    <property type="term" value="F:metal ion binding"/>
    <property type="evidence" value="ECO:0007669"/>
    <property type="project" value="UniProtKB-KW"/>
</dbReference>
<dbReference type="STRING" id="1527.SAMN04489757_11969"/>
<dbReference type="InterPro" id="IPR036615">
    <property type="entry name" value="Mur_ligase_C_dom_sf"/>
</dbReference>
<keyword evidence="5 10" id="KW-0547">Nucleotide-binding</keyword>
<organism evidence="13 14">
    <name type="scientific">Anaerocolumna aminovalerica</name>
    <dbReference type="NCBI Taxonomy" id="1527"/>
    <lineage>
        <taxon>Bacteria</taxon>
        <taxon>Bacillati</taxon>
        <taxon>Bacillota</taxon>
        <taxon>Clostridia</taxon>
        <taxon>Lachnospirales</taxon>
        <taxon>Lachnospiraceae</taxon>
        <taxon>Anaerocolumna</taxon>
    </lineage>
</organism>
<dbReference type="Gene3D" id="3.40.1190.10">
    <property type="entry name" value="Mur-like, catalytic domain"/>
    <property type="match status" value="1"/>
</dbReference>
<keyword evidence="3 10" id="KW-0436">Ligase</keyword>
<dbReference type="InterPro" id="IPR001645">
    <property type="entry name" value="Folylpolyglutamate_synth"/>
</dbReference>
<evidence type="ECO:0000256" key="6">
    <source>
        <dbReference type="ARBA" id="ARBA00022840"/>
    </source>
</evidence>
<comment type="similarity">
    <text evidence="1 10">Belongs to the folylpolyglutamate synthase family.</text>
</comment>
<evidence type="ECO:0000256" key="4">
    <source>
        <dbReference type="ARBA" id="ARBA00022723"/>
    </source>
</evidence>
<proteinExistence type="inferred from homology"/>
<sequence length="456" mass="50543">MTIVEAYKFIEESNKYGSVLGLSSMKTLLARLGNPQEQLKFVHVAGTNGKGTTAAYISAVLAAAGYYVGRYISPAVLNKREIIQISYKYEASHIISNENGQKRDTEPVKHSSILTKYISEEDITCYIEQIQKACVSITAEGLPHPTVFEIETAMSFLYFLDSKCQIVVLEVGLGGRLDATNVINTVECAVLTSISMDHMHILGNTLEQIAREKAGIIKPGIEVISYDQKPEARKVIEEVCKEMESGVTFADFNNIKIEEQDLKGTIFSYEEWKHLHINLLGENQVKNAVTAILTIKALQRSGYSITEEDIYTGLSNASWRGRFEILKREPLFIVDGAHNEDAAVSLAKNINIYLKNKRIIYIMGVLADKDYNAVLKHTGKYASVILTITPDNSRGLSSSVLAEAANQYCSVVYDCSRVPDAVKMAYNIAGESDVILAFGSLSYLKEVYQVLDVTIK</sequence>
<dbReference type="OrthoDB" id="9809356at2"/>
<evidence type="ECO:0000256" key="10">
    <source>
        <dbReference type="PIRNR" id="PIRNR001563"/>
    </source>
</evidence>
<dbReference type="SUPFAM" id="SSF53623">
    <property type="entry name" value="MurD-like peptide ligases, catalytic domain"/>
    <property type="match status" value="1"/>
</dbReference>
<dbReference type="SUPFAM" id="SSF53244">
    <property type="entry name" value="MurD-like peptide ligases, peptide-binding domain"/>
    <property type="match status" value="1"/>
</dbReference>
<dbReference type="GO" id="GO:0005524">
    <property type="term" value="F:ATP binding"/>
    <property type="evidence" value="ECO:0007669"/>
    <property type="project" value="UniProtKB-KW"/>
</dbReference>
<keyword evidence="7" id="KW-0460">Magnesium</keyword>
<dbReference type="Pfam" id="PF02875">
    <property type="entry name" value="Mur_ligase_C"/>
    <property type="match status" value="1"/>
</dbReference>
<dbReference type="AlphaFoldDB" id="A0A1I5GH70"/>
<evidence type="ECO:0000259" key="11">
    <source>
        <dbReference type="Pfam" id="PF02875"/>
    </source>
</evidence>
<dbReference type="EMBL" id="FOWD01000019">
    <property type="protein sequence ID" value="SFO35236.1"/>
    <property type="molecule type" value="Genomic_DNA"/>
</dbReference>
<dbReference type="Pfam" id="PF08245">
    <property type="entry name" value="Mur_ligase_M"/>
    <property type="match status" value="1"/>
</dbReference>
<evidence type="ECO:0000313" key="13">
    <source>
        <dbReference type="EMBL" id="SFO35236.1"/>
    </source>
</evidence>
<evidence type="ECO:0000256" key="3">
    <source>
        <dbReference type="ARBA" id="ARBA00022598"/>
    </source>
</evidence>
<evidence type="ECO:0000256" key="5">
    <source>
        <dbReference type="ARBA" id="ARBA00022741"/>
    </source>
</evidence>
<dbReference type="InterPro" id="IPR004101">
    <property type="entry name" value="Mur_ligase_C"/>
</dbReference>
<evidence type="ECO:0000256" key="8">
    <source>
        <dbReference type="ARBA" id="ARBA00030592"/>
    </source>
</evidence>
<evidence type="ECO:0000259" key="12">
    <source>
        <dbReference type="Pfam" id="PF08245"/>
    </source>
</evidence>
<evidence type="ECO:0000313" key="14">
    <source>
        <dbReference type="Proteomes" id="UP000198806"/>
    </source>
</evidence>
<evidence type="ECO:0000256" key="7">
    <source>
        <dbReference type="ARBA" id="ARBA00022842"/>
    </source>
</evidence>
<accession>A0A1I5GH70</accession>
<dbReference type="InterPro" id="IPR036565">
    <property type="entry name" value="Mur-like_cat_sf"/>
</dbReference>
<dbReference type="PANTHER" id="PTHR11136:SF0">
    <property type="entry name" value="DIHYDROFOLATE SYNTHETASE-RELATED"/>
    <property type="match status" value="1"/>
</dbReference>
<dbReference type="Proteomes" id="UP000198806">
    <property type="component" value="Unassembled WGS sequence"/>
</dbReference>
<gene>
    <name evidence="13" type="ORF">SAMN04489757_11969</name>
</gene>
<feature type="domain" description="Mur ligase C-terminal" evidence="11">
    <location>
        <begin position="321"/>
        <end position="440"/>
    </location>
</feature>
<keyword evidence="4" id="KW-0479">Metal-binding</keyword>
<evidence type="ECO:0000256" key="9">
    <source>
        <dbReference type="ARBA" id="ARBA00047493"/>
    </source>
</evidence>
<comment type="catalytic activity">
    <reaction evidence="9">
        <text>(6S)-5,6,7,8-tetrahydrofolyl-(gamma-L-Glu)(n) + L-glutamate + ATP = (6S)-5,6,7,8-tetrahydrofolyl-(gamma-L-Glu)(n+1) + ADP + phosphate + H(+)</text>
        <dbReference type="Rhea" id="RHEA:10580"/>
        <dbReference type="Rhea" id="RHEA-COMP:14738"/>
        <dbReference type="Rhea" id="RHEA-COMP:14740"/>
        <dbReference type="ChEBI" id="CHEBI:15378"/>
        <dbReference type="ChEBI" id="CHEBI:29985"/>
        <dbReference type="ChEBI" id="CHEBI:30616"/>
        <dbReference type="ChEBI" id="CHEBI:43474"/>
        <dbReference type="ChEBI" id="CHEBI:141005"/>
        <dbReference type="ChEBI" id="CHEBI:456216"/>
        <dbReference type="EC" id="6.3.2.17"/>
    </reaction>
</comment>
<keyword evidence="14" id="KW-1185">Reference proteome</keyword>
<evidence type="ECO:0000256" key="2">
    <source>
        <dbReference type="ARBA" id="ARBA00013025"/>
    </source>
</evidence>
<evidence type="ECO:0000256" key="1">
    <source>
        <dbReference type="ARBA" id="ARBA00008276"/>
    </source>
</evidence>
<dbReference type="GO" id="GO:0004326">
    <property type="term" value="F:tetrahydrofolylpolyglutamate synthase activity"/>
    <property type="evidence" value="ECO:0007669"/>
    <property type="project" value="UniProtKB-EC"/>
</dbReference>
<dbReference type="NCBIfam" id="TIGR01499">
    <property type="entry name" value="folC"/>
    <property type="match status" value="1"/>
</dbReference>
<dbReference type="InterPro" id="IPR013221">
    <property type="entry name" value="Mur_ligase_cen"/>
</dbReference>
<protein>
    <recommendedName>
        <fullName evidence="2">tetrahydrofolate synthase</fullName>
        <ecNumber evidence="2">6.3.2.17</ecNumber>
    </recommendedName>
    <alternativeName>
        <fullName evidence="8">Tetrahydrofolylpolyglutamate synthase</fullName>
    </alternativeName>
</protein>
<dbReference type="GO" id="GO:0008841">
    <property type="term" value="F:dihydrofolate synthase activity"/>
    <property type="evidence" value="ECO:0007669"/>
    <property type="project" value="TreeGrafter"/>
</dbReference>
<keyword evidence="6 10" id="KW-0067">ATP-binding</keyword>